<dbReference type="Gene3D" id="1.10.40.30">
    <property type="entry name" value="Fumarase/aspartase (C-terminal domain)"/>
    <property type="match status" value="1"/>
</dbReference>
<dbReference type="InterPro" id="IPR022761">
    <property type="entry name" value="Fumarate_lyase_N"/>
</dbReference>
<proteinExistence type="inferred from homology"/>
<dbReference type="PRINTS" id="PR00145">
    <property type="entry name" value="ARGSUCLYASE"/>
</dbReference>
<dbReference type="Gene3D" id="1.10.275.60">
    <property type="match status" value="1"/>
</dbReference>
<keyword evidence="16" id="KW-1185">Reference proteome</keyword>
<feature type="domain" description="Adenylosuccinate lyase C-terminal" evidence="14">
    <location>
        <begin position="390"/>
        <end position="476"/>
    </location>
</feature>
<name>A0A1S8WYD3_OPIVI</name>
<organism evidence="15 16">
    <name type="scientific">Opisthorchis viverrini</name>
    <name type="common">Southeast Asian liver fluke</name>
    <dbReference type="NCBI Taxonomy" id="6198"/>
    <lineage>
        <taxon>Eukaryota</taxon>
        <taxon>Metazoa</taxon>
        <taxon>Spiralia</taxon>
        <taxon>Lophotrochozoa</taxon>
        <taxon>Platyhelminthes</taxon>
        <taxon>Trematoda</taxon>
        <taxon>Digenea</taxon>
        <taxon>Opisthorchiida</taxon>
        <taxon>Opisthorchiata</taxon>
        <taxon>Opisthorchiidae</taxon>
        <taxon>Opisthorchis</taxon>
    </lineage>
</organism>
<dbReference type="GO" id="GO:0004018">
    <property type="term" value="F:N6-(1,2-dicarboxyethyl)AMP AMP-lyase (fumarate-forming) activity"/>
    <property type="evidence" value="ECO:0007669"/>
    <property type="project" value="InterPro"/>
</dbReference>
<dbReference type="InterPro" id="IPR019468">
    <property type="entry name" value="AdenyloSucc_lyase_C"/>
</dbReference>
<keyword evidence="9 13" id="KW-0658">Purine biosynthesis</keyword>
<dbReference type="GO" id="GO:0070626">
    <property type="term" value="F:(S)-2-(5-amino-1-(5-phospho-D-ribosyl)imidazole-4-carboxamido) succinate lyase (fumarate-forming) activity"/>
    <property type="evidence" value="ECO:0007669"/>
    <property type="project" value="TreeGrafter"/>
</dbReference>
<evidence type="ECO:0000256" key="4">
    <source>
        <dbReference type="ARBA" id="ARBA00004734"/>
    </source>
</evidence>
<comment type="function">
    <text evidence="2">Catalyzes two non-sequential steps in de novo AMP synthesis: converts (S)-2-(5-amino-1-(5-phospho-D-ribosyl)imidazole-4-carboxamido)succinate (SAICAR) to fumarate plus 5-amino-1-(5-phospho-D-ribosyl)imidazole-4-carboxamide, and thereby also contributes to de novo IMP synthesis, and converts succinyladenosine monophosphate (SAMP) to AMP and fumarate.</text>
</comment>
<dbReference type="GO" id="GO:0044208">
    <property type="term" value="P:'de novo' AMP biosynthetic process"/>
    <property type="evidence" value="ECO:0007669"/>
    <property type="project" value="UniProtKB-UniPathway"/>
</dbReference>
<dbReference type="EC" id="4.3.2.2" evidence="7 13"/>
<evidence type="ECO:0000256" key="5">
    <source>
        <dbReference type="ARBA" id="ARBA00008273"/>
    </source>
</evidence>
<dbReference type="UniPathway" id="UPA00074">
    <property type="reaction ID" value="UER00132"/>
</dbReference>
<comment type="pathway">
    <text evidence="3 13">Purine metabolism; IMP biosynthesis via de novo pathway; 5-amino-1-(5-phospho-D-ribosyl)imidazole-4-carboxamide from 5-amino-1-(5-phospho-D-ribosyl)imidazole-4-carboxylate: step 2/2.</text>
</comment>
<dbReference type="EMBL" id="KV893332">
    <property type="protein sequence ID" value="OON19405.1"/>
    <property type="molecule type" value="Genomic_DNA"/>
</dbReference>
<evidence type="ECO:0000256" key="7">
    <source>
        <dbReference type="ARBA" id="ARBA00012339"/>
    </source>
</evidence>
<comment type="subunit">
    <text evidence="6">Homotetramer. Residues from neighboring subunits contribute catalytic and substrate-binding residues to each active site.</text>
</comment>
<dbReference type="GO" id="GO:0006189">
    <property type="term" value="P:'de novo' IMP biosynthetic process"/>
    <property type="evidence" value="ECO:0007669"/>
    <property type="project" value="UniProtKB-UniPathway"/>
</dbReference>
<comment type="catalytic activity">
    <reaction evidence="1 13">
        <text>(2S)-2-[5-amino-1-(5-phospho-beta-D-ribosyl)imidazole-4-carboxamido]succinate = 5-amino-1-(5-phospho-beta-D-ribosyl)imidazole-4-carboxamide + fumarate</text>
        <dbReference type="Rhea" id="RHEA:23920"/>
        <dbReference type="ChEBI" id="CHEBI:29806"/>
        <dbReference type="ChEBI" id="CHEBI:58443"/>
        <dbReference type="ChEBI" id="CHEBI:58475"/>
        <dbReference type="EC" id="4.3.2.2"/>
    </reaction>
</comment>
<gene>
    <name evidence="15" type="ORF">X801_04728</name>
</gene>
<dbReference type="FunFam" id="1.10.275.60:FF:000001">
    <property type="entry name" value="Adenylosuccinate lyase"/>
    <property type="match status" value="1"/>
</dbReference>
<dbReference type="PANTHER" id="PTHR43172:SF1">
    <property type="entry name" value="ADENYLOSUCCINATE LYASE"/>
    <property type="match status" value="1"/>
</dbReference>
<dbReference type="NCBIfam" id="TIGR00928">
    <property type="entry name" value="purB"/>
    <property type="match status" value="1"/>
</dbReference>
<evidence type="ECO:0000256" key="11">
    <source>
        <dbReference type="ARBA" id="ARBA00030717"/>
    </source>
</evidence>
<evidence type="ECO:0000256" key="6">
    <source>
        <dbReference type="ARBA" id="ARBA00011668"/>
    </source>
</evidence>
<dbReference type="Gene3D" id="1.20.200.10">
    <property type="entry name" value="Fumarase/aspartase (Central domain)"/>
    <property type="match status" value="1"/>
</dbReference>
<reference evidence="15 16" key="1">
    <citation type="submission" date="2015-03" db="EMBL/GenBank/DDBJ databases">
        <title>Draft genome of the nematode, Opisthorchis viverrini.</title>
        <authorList>
            <person name="Mitreva M."/>
        </authorList>
    </citation>
    <scope>NUCLEOTIDE SEQUENCE [LARGE SCALE GENOMIC DNA]</scope>
    <source>
        <strain evidence="15">Khon Kaen</strain>
    </source>
</reference>
<dbReference type="InterPro" id="IPR000362">
    <property type="entry name" value="Fumarate_lyase_fam"/>
</dbReference>
<evidence type="ECO:0000256" key="8">
    <source>
        <dbReference type="ARBA" id="ARBA00017058"/>
    </source>
</evidence>
<dbReference type="PROSITE" id="PS00163">
    <property type="entry name" value="FUMARATE_LYASES"/>
    <property type="match status" value="1"/>
</dbReference>
<evidence type="ECO:0000256" key="10">
    <source>
        <dbReference type="ARBA" id="ARBA00023239"/>
    </source>
</evidence>
<dbReference type="GO" id="GO:0005829">
    <property type="term" value="C:cytosol"/>
    <property type="evidence" value="ECO:0007669"/>
    <property type="project" value="TreeGrafter"/>
</dbReference>
<evidence type="ECO:0000256" key="9">
    <source>
        <dbReference type="ARBA" id="ARBA00022755"/>
    </source>
</evidence>
<comment type="catalytic activity">
    <reaction evidence="12 13">
        <text>N(6)-(1,2-dicarboxyethyl)-AMP = fumarate + AMP</text>
        <dbReference type="Rhea" id="RHEA:16853"/>
        <dbReference type="ChEBI" id="CHEBI:29806"/>
        <dbReference type="ChEBI" id="CHEBI:57567"/>
        <dbReference type="ChEBI" id="CHEBI:456215"/>
        <dbReference type="EC" id="4.3.2.2"/>
    </reaction>
</comment>
<dbReference type="Pfam" id="PF10397">
    <property type="entry name" value="ADSL_C"/>
    <property type="match status" value="1"/>
</dbReference>
<evidence type="ECO:0000256" key="12">
    <source>
        <dbReference type="ARBA" id="ARBA00047513"/>
    </source>
</evidence>
<dbReference type="InterPro" id="IPR004769">
    <property type="entry name" value="Pur_lyase"/>
</dbReference>
<evidence type="ECO:0000313" key="15">
    <source>
        <dbReference type="EMBL" id="OON19405.1"/>
    </source>
</evidence>
<comment type="similarity">
    <text evidence="5 13">Belongs to the lyase 1 family. Adenylosuccinate lyase subfamily.</text>
</comment>
<keyword evidence="10 13" id="KW-0456">Lyase</keyword>
<dbReference type="SUPFAM" id="SSF48557">
    <property type="entry name" value="L-aspartase-like"/>
    <property type="match status" value="1"/>
</dbReference>
<dbReference type="SMART" id="SM00998">
    <property type="entry name" value="ADSL_C"/>
    <property type="match status" value="1"/>
</dbReference>
<evidence type="ECO:0000313" key="16">
    <source>
        <dbReference type="Proteomes" id="UP000243686"/>
    </source>
</evidence>
<dbReference type="UniPathway" id="UPA00075">
    <property type="reaction ID" value="UER00336"/>
</dbReference>
<dbReference type="Pfam" id="PF00206">
    <property type="entry name" value="Lyase_1"/>
    <property type="match status" value="1"/>
</dbReference>
<dbReference type="Proteomes" id="UP000243686">
    <property type="component" value="Unassembled WGS sequence"/>
</dbReference>
<evidence type="ECO:0000256" key="1">
    <source>
        <dbReference type="ARBA" id="ARBA00000598"/>
    </source>
</evidence>
<evidence type="ECO:0000256" key="3">
    <source>
        <dbReference type="ARBA" id="ARBA00004706"/>
    </source>
</evidence>
<evidence type="ECO:0000256" key="2">
    <source>
        <dbReference type="ARBA" id="ARBA00002971"/>
    </source>
</evidence>
<dbReference type="CDD" id="cd03302">
    <property type="entry name" value="Adenylsuccinate_lyase_2"/>
    <property type="match status" value="1"/>
</dbReference>
<dbReference type="InterPro" id="IPR020557">
    <property type="entry name" value="Fumarate_lyase_CS"/>
</dbReference>
<evidence type="ECO:0000256" key="13">
    <source>
        <dbReference type="RuleBase" id="RU361172"/>
    </source>
</evidence>
<sequence length="553" mass="63147">MNPDAAMNTFYGYKYVPTPFIFYCRRNPLTGRYASKEMIHNFGEARKVSLWRQLWIWLAEAQQELGFPVTDEQLEEMRMHRDEIDFNLAAEEEKTRRHDVMAHVYTFAILCPTASPIIHLGATSCYVGDNADLIIFRDALEFLAVKLARCIDRLAKQAYFNKDLVCLGRTHLQPAQPTTMGRRICMWLQDLLLDLENIERLCHHTIRFRGAKGAVGTQASFLDLFHGDQAKVVQLDQLIAAKAGFKRVWRVTGQTYPRKLDTEIVNVLSSLGASIHKICTDIRLLASFKELEEPFETNQIGSSAMPYKRNPIRSERACALARYLMHLSAPCTTTEAVQWLERSLDDSAVRRIVLPEACLAADACLVLLQNISEGLVFYPQIIETNLRAELPFLAVEHILVTMVSVAGADRQQCHERIRQHSQAAAAEVKLKGRPNDLVDRLKDDDYFAPIRDVLEKELLDPKRYIGRAVEQVEEFITSEVDPALQHYQGKLEASSTVQSFRLCFLIEHTEYLQVPIERLHEEKMQEIGNRIAKSCSDSDVKNMHILAVTVWTL</sequence>
<evidence type="ECO:0000259" key="14">
    <source>
        <dbReference type="SMART" id="SM00998"/>
    </source>
</evidence>
<dbReference type="PRINTS" id="PR00149">
    <property type="entry name" value="FUMRATELYASE"/>
</dbReference>
<dbReference type="InterPro" id="IPR008948">
    <property type="entry name" value="L-Aspartase-like"/>
</dbReference>
<accession>A0A1S8WYD3</accession>
<protein>
    <recommendedName>
        <fullName evidence="8 13">Adenylosuccinate lyase</fullName>
        <shortName evidence="13">ASL</shortName>
        <ecNumber evidence="7 13">4.3.2.2</ecNumber>
    </recommendedName>
    <alternativeName>
        <fullName evidence="11 13">Adenylosuccinase</fullName>
    </alternativeName>
</protein>
<dbReference type="PANTHER" id="PTHR43172">
    <property type="entry name" value="ADENYLOSUCCINATE LYASE"/>
    <property type="match status" value="1"/>
</dbReference>
<comment type="pathway">
    <text evidence="4 13">Purine metabolism; AMP biosynthesis via de novo pathway; AMP from IMP: step 2/2.</text>
</comment>
<dbReference type="AlphaFoldDB" id="A0A1S8WYD3"/>